<gene>
    <name evidence="1" type="ORF">G6F51_012394</name>
</gene>
<organism evidence="1 2">
    <name type="scientific">Rhizopus oryzae</name>
    <name type="common">Mucormycosis agent</name>
    <name type="synonym">Rhizopus arrhizus var. delemar</name>
    <dbReference type="NCBI Taxonomy" id="64495"/>
    <lineage>
        <taxon>Eukaryota</taxon>
        <taxon>Fungi</taxon>
        <taxon>Fungi incertae sedis</taxon>
        <taxon>Mucoromycota</taxon>
        <taxon>Mucoromycotina</taxon>
        <taxon>Mucoromycetes</taxon>
        <taxon>Mucorales</taxon>
        <taxon>Mucorineae</taxon>
        <taxon>Rhizopodaceae</taxon>
        <taxon>Rhizopus</taxon>
    </lineage>
</organism>
<comment type="caution">
    <text evidence="1">The sequence shown here is derived from an EMBL/GenBank/DDBJ whole genome shotgun (WGS) entry which is preliminary data.</text>
</comment>
<sequence length="256" mass="29326">MLQDKRVMNLVLESLVGKDTVECYVSSPCKWIDGRHADVLYTSIVSPSGALSPVIMEVQNVVDKQFIRRLIKYCSHVIDKYQVEPVALTICIKSATKEVTSKLHETNKATYMKKLPSDDWAQAHYFISEETIKSSLEAPLAPMIALGYVMMRQQVSLLGLENRSDPTVQMLYNIAKEILDDQIHKEEKTVDVLLDVCRNNRDQFKRIIEALEKDGNTKRARSYADDGLLYAETCIQKYTHRASSFTMPNRWLCQKE</sequence>
<dbReference type="AlphaFoldDB" id="A0A9P6XW77"/>
<protein>
    <submittedName>
        <fullName evidence="1">Uncharacterized protein</fullName>
    </submittedName>
</protein>
<accession>A0A9P6XW77</accession>
<dbReference type="OrthoDB" id="2285917at2759"/>
<dbReference type="EMBL" id="JAANIT010003568">
    <property type="protein sequence ID" value="KAG1533882.1"/>
    <property type="molecule type" value="Genomic_DNA"/>
</dbReference>
<proteinExistence type="predicted"/>
<reference evidence="1" key="1">
    <citation type="journal article" date="2020" name="Microb. Genom.">
        <title>Genetic diversity of clinical and environmental Mucorales isolates obtained from an investigation of mucormycosis cases among solid organ transplant recipients.</title>
        <authorList>
            <person name="Nguyen M.H."/>
            <person name="Kaul D."/>
            <person name="Muto C."/>
            <person name="Cheng S.J."/>
            <person name="Richter R.A."/>
            <person name="Bruno V.M."/>
            <person name="Liu G."/>
            <person name="Beyhan S."/>
            <person name="Sundermann A.J."/>
            <person name="Mounaud S."/>
            <person name="Pasculle A.W."/>
            <person name="Nierman W.C."/>
            <person name="Driscoll E."/>
            <person name="Cumbie R."/>
            <person name="Clancy C.J."/>
            <person name="Dupont C.L."/>
        </authorList>
    </citation>
    <scope>NUCLEOTIDE SEQUENCE</scope>
    <source>
        <strain evidence="1">GL16</strain>
    </source>
</reference>
<evidence type="ECO:0000313" key="2">
    <source>
        <dbReference type="Proteomes" id="UP000717996"/>
    </source>
</evidence>
<evidence type="ECO:0000313" key="1">
    <source>
        <dbReference type="EMBL" id="KAG1533882.1"/>
    </source>
</evidence>
<name>A0A9P6XW77_RHIOR</name>
<dbReference type="Proteomes" id="UP000717996">
    <property type="component" value="Unassembled WGS sequence"/>
</dbReference>